<protein>
    <submittedName>
        <fullName evidence="1">Uncharacterized protein</fullName>
    </submittedName>
</protein>
<name>A0A510PIF1_MICAE</name>
<evidence type="ECO:0000313" key="2">
    <source>
        <dbReference type="Proteomes" id="UP000321223"/>
    </source>
</evidence>
<proteinExistence type="predicted"/>
<sequence length="214" mass="21466">MIGGDYGNILSFATLNDCILWVDVEDVVTCAANQLIWACIADNPIVTVSTCEGIVAVATGEEYAFGSGGVEGVVTGTTDRNLDFSIEEVEGVVGGVVKDGEGGGAVVFGDDLDTVGGLDGFEAGLGDEEGDIGDDATGSVVAVEEGLFADDVAVLDGFGGDSVEVDAVDAVLGEGFQFVGLADAVLVEVLPNEDLVELGIGGGYYAVVVAVEGG</sequence>
<reference evidence="1 2" key="1">
    <citation type="journal article" date="2019" name="Appl. Environ. Microbiol.">
        <title>Co-occurrence of broad and narrow host-range viruses infecting the toxic bloom-forming cyanobacterium Microcystis aeruginosa.</title>
        <authorList>
            <person name="Morimoto D."/>
            <person name="Tominaga K."/>
            <person name="Nishimura Y."/>
            <person name="Yoshida N."/>
            <person name="Kimura S."/>
            <person name="Sako Y."/>
            <person name="Yoshida T."/>
        </authorList>
    </citation>
    <scope>NUCLEOTIDE SEQUENCE [LARGE SCALE GENOMIC DNA]</scope>
    <source>
        <strain evidence="1 2">11-30S32</strain>
    </source>
</reference>
<evidence type="ECO:0000313" key="1">
    <source>
        <dbReference type="EMBL" id="GCA93582.1"/>
    </source>
</evidence>
<gene>
    <name evidence="1" type="ORF">MAE30S32_22340</name>
</gene>
<dbReference type="Proteomes" id="UP000321223">
    <property type="component" value="Unassembled WGS sequence"/>
</dbReference>
<dbReference type="AlphaFoldDB" id="A0A510PIF1"/>
<comment type="caution">
    <text evidence="1">The sequence shown here is derived from an EMBL/GenBank/DDBJ whole genome shotgun (WGS) entry which is preliminary data.</text>
</comment>
<organism evidence="1 2">
    <name type="scientific">Microcystis aeruginosa 11-30S32</name>
    <dbReference type="NCBI Taxonomy" id="2358142"/>
    <lineage>
        <taxon>Bacteria</taxon>
        <taxon>Bacillati</taxon>
        <taxon>Cyanobacteriota</taxon>
        <taxon>Cyanophyceae</taxon>
        <taxon>Oscillatoriophycideae</taxon>
        <taxon>Chroococcales</taxon>
        <taxon>Microcystaceae</taxon>
        <taxon>Microcystis</taxon>
    </lineage>
</organism>
<dbReference type="EMBL" id="BHVU01000119">
    <property type="protein sequence ID" value="GCA93582.1"/>
    <property type="molecule type" value="Genomic_DNA"/>
</dbReference>
<accession>A0A510PIF1</accession>